<protein>
    <submittedName>
        <fullName evidence="12">Uncharacterized protein</fullName>
    </submittedName>
</protein>
<evidence type="ECO:0000256" key="2">
    <source>
        <dbReference type="ARBA" id="ARBA00022771"/>
    </source>
</evidence>
<dbReference type="GO" id="GO:0045944">
    <property type="term" value="P:positive regulation of transcription by RNA polymerase II"/>
    <property type="evidence" value="ECO:0007669"/>
    <property type="project" value="TreeGrafter"/>
</dbReference>
<feature type="compositionally biased region" description="Low complexity" evidence="9">
    <location>
        <begin position="1476"/>
        <end position="1492"/>
    </location>
</feature>
<feature type="region of interest" description="Disordered" evidence="9">
    <location>
        <begin position="83"/>
        <end position="108"/>
    </location>
</feature>
<keyword evidence="7" id="KW-0675">Receptor</keyword>
<keyword evidence="13" id="KW-1185">Reference proteome</keyword>
<dbReference type="EMBL" id="OC854581">
    <property type="protein sequence ID" value="CAD7619538.1"/>
    <property type="molecule type" value="Genomic_DNA"/>
</dbReference>
<evidence type="ECO:0000256" key="9">
    <source>
        <dbReference type="SAM" id="MobiDB-lite"/>
    </source>
</evidence>
<dbReference type="GO" id="GO:0000122">
    <property type="term" value="P:negative regulation of transcription by RNA polymerase II"/>
    <property type="evidence" value="ECO:0007669"/>
    <property type="project" value="TreeGrafter"/>
</dbReference>
<dbReference type="GO" id="GO:0030154">
    <property type="term" value="P:cell differentiation"/>
    <property type="evidence" value="ECO:0007669"/>
    <property type="project" value="TreeGrafter"/>
</dbReference>
<dbReference type="EMBL" id="CAJPIZ010000006">
    <property type="protein sequence ID" value="CAG2099968.1"/>
    <property type="molecule type" value="Genomic_DNA"/>
</dbReference>
<evidence type="ECO:0000313" key="13">
    <source>
        <dbReference type="Proteomes" id="UP000759131"/>
    </source>
</evidence>
<dbReference type="InterPro" id="IPR001628">
    <property type="entry name" value="Znf_hrmn_rcpt"/>
</dbReference>
<dbReference type="InterPro" id="IPR035500">
    <property type="entry name" value="NHR-like_dom_sf"/>
</dbReference>
<dbReference type="InterPro" id="IPR013088">
    <property type="entry name" value="Znf_NHR/GATA"/>
</dbReference>
<dbReference type="Gene3D" id="1.10.565.10">
    <property type="entry name" value="Retinoid X Receptor"/>
    <property type="match status" value="13"/>
</dbReference>
<evidence type="ECO:0000256" key="4">
    <source>
        <dbReference type="ARBA" id="ARBA00023015"/>
    </source>
</evidence>
<feature type="region of interest" description="Disordered" evidence="9">
    <location>
        <begin position="2100"/>
        <end position="2123"/>
    </location>
</feature>
<dbReference type="OrthoDB" id="120976at2759"/>
<evidence type="ECO:0000256" key="6">
    <source>
        <dbReference type="ARBA" id="ARBA00023163"/>
    </source>
</evidence>
<evidence type="ECO:0000256" key="8">
    <source>
        <dbReference type="ARBA" id="ARBA00023242"/>
    </source>
</evidence>
<keyword evidence="5" id="KW-0238">DNA-binding</keyword>
<feature type="region of interest" description="Disordered" evidence="9">
    <location>
        <begin position="1469"/>
        <end position="1492"/>
    </location>
</feature>
<evidence type="ECO:0000256" key="3">
    <source>
        <dbReference type="ARBA" id="ARBA00022833"/>
    </source>
</evidence>
<dbReference type="GO" id="GO:0000978">
    <property type="term" value="F:RNA polymerase II cis-regulatory region sequence-specific DNA binding"/>
    <property type="evidence" value="ECO:0007669"/>
    <property type="project" value="TreeGrafter"/>
</dbReference>
<feature type="compositionally biased region" description="Basic residues" evidence="9">
    <location>
        <begin position="89"/>
        <end position="106"/>
    </location>
</feature>
<dbReference type="Gene3D" id="3.80.10.10">
    <property type="entry name" value="Ribonuclease Inhibitor"/>
    <property type="match status" value="1"/>
</dbReference>
<dbReference type="Proteomes" id="UP000759131">
    <property type="component" value="Unassembled WGS sequence"/>
</dbReference>
<evidence type="ECO:0000313" key="12">
    <source>
        <dbReference type="EMBL" id="CAD7619538.1"/>
    </source>
</evidence>
<proteinExistence type="predicted"/>
<dbReference type="SMART" id="SM00430">
    <property type="entry name" value="HOLI"/>
    <property type="match status" value="6"/>
</dbReference>
<keyword evidence="6" id="KW-0804">Transcription</keyword>
<feature type="domain" description="NR LBD" evidence="11">
    <location>
        <begin position="2722"/>
        <end position="2951"/>
    </location>
</feature>
<name>A0A7R9KAT5_9ACAR</name>
<keyword evidence="4" id="KW-0805">Transcription regulation</keyword>
<dbReference type="InterPro" id="IPR000536">
    <property type="entry name" value="Nucl_hrmn_rcpt_lig-bd"/>
</dbReference>
<dbReference type="SMART" id="SM00399">
    <property type="entry name" value="ZnF_C4"/>
    <property type="match status" value="3"/>
</dbReference>
<dbReference type="PROSITE" id="PS51843">
    <property type="entry name" value="NR_LBD"/>
    <property type="match status" value="2"/>
</dbReference>
<dbReference type="Pfam" id="PF00105">
    <property type="entry name" value="zf-C4"/>
    <property type="match status" value="4"/>
</dbReference>
<dbReference type="PROSITE" id="PS51030">
    <property type="entry name" value="NUCLEAR_REC_DBD_2"/>
    <property type="match status" value="3"/>
</dbReference>
<evidence type="ECO:0000256" key="1">
    <source>
        <dbReference type="ARBA" id="ARBA00022723"/>
    </source>
</evidence>
<dbReference type="InterPro" id="IPR032675">
    <property type="entry name" value="LRR_dom_sf"/>
</dbReference>
<feature type="domain" description="Nuclear receptor" evidence="10">
    <location>
        <begin position="774"/>
        <end position="842"/>
    </location>
</feature>
<dbReference type="SUPFAM" id="SSF57716">
    <property type="entry name" value="Glucocorticoid receptor-like (DNA-binding domain)"/>
    <property type="match status" value="3"/>
</dbReference>
<keyword evidence="1" id="KW-0479">Metal-binding</keyword>
<keyword evidence="8" id="KW-0539">Nucleus</keyword>
<gene>
    <name evidence="12" type="ORF">OSB1V03_LOCUS39</name>
</gene>
<keyword evidence="3" id="KW-0862">Zinc</keyword>
<feature type="domain" description="Nuclear receptor" evidence="10">
    <location>
        <begin position="2298"/>
        <end position="2334"/>
    </location>
</feature>
<sequence>MTGFTVGKTHTRVQHCCRNSPTDAGIAWIHVWARVNTGANGVLGLRGMSPELGDECCGAGIVRTKRILSPHFRVRKVKPVELCGQRHTQSSRRQSKLPAKPTRHVSTHLQQPIEGKDFLNELIDKTLTISDEELSQQISEIEINLPVNETNDEITEAILTSELRELSVMPVVRPIDNRNDWNCLETNRIAELLSATKIFDQTLSTNIIRVNTFKDMILNYNTKLEDFIVDIVRFTKSLNGFTRICSDDQWVLLKSGCIDMVLLREAMYYNDNSDSFFMRLTNENSSVVSSPMPLLSDVSTHPNQHFLPEDQDFLDVLIDKTLTISDEELSHQISEIVINLSVNENNNEIQTTPESRRLAIMPIIRPLNNHNDWNCLETNRIAELLSATKIFDQKSPKNITRVNSFKDMVRNCNTKLEAILTDIVRFTKSLNGFTHICSDDQLVLLKSGCIEMLLLREALYYNNNLDSFFMKGHNEDNSVVSSPVSSASDVSTHSEKPFLPEDQDFLNELIDKTLTISDEELSQQILEIDIKLSKLAIMPIIRPLNNRNDWNCLETNRIAELLEQQLYIYLLQRYLLLKYGSELNISDEELTQQILEIEINLSVNEINANEETNEIQSAPELAIIPVIRPLHNPNDWNCLETNRIAELLSATKIFDQNMSQNIETVNDLKDMIRKYNGKRENFFTDIVRFCKNLNGFATICSDDQLSLLKSGCLEMLLLRETMHYDNDFDSLFMKVFTAILLYNPNRPHLKHKHTVKLEQQLYIYLLQRYLLLKYGSECRNFTANVCESCKAFFRRAIRLNKTYAPCPSTGKCTVNKLTRTICRFCRLTKCFEAGMRPEFVRIPQELMITPVMRSLDNHNDWNCLETNRIAELLSATKIFDYELPSNTVSVNHFHEMVPIYSVRFDTLLADIVRFSKNLNGFATICSDDQISLLKSGCIDVVILREAVYYNHEVDMFLMRMLTAIVLFNPNRPHLKHKDNVKLEQQLYIYLLQRYLLLKYGSECKNFAANVCESCKAFFRRAIRLNKEFVRSNNENQIRRQNIELNRLRHYISGDNSVVSSPVFLAADVSTHSHNSIESQDFLSEIIDKTIGISAEEMTQQITEIEINSVQESQELIITPVIRPLDNHNDWNCLETNRIAELLSATKIFDYNLPSNTVSVNHFHEMVRNYNNRFEDFLSDIVRFSKNLNGFATICSDDQLSLLKSGGIDVVLLREAVYYNNEVDTYLLKMEFMTSTEENKMRRQLIAENCLQNNLNGDNSLVSSLVSSTSHVSTHSHHFNECENFLNEIIDKTVNISDEELTQQILEIEINLSVNETNKEIIEVNSAPEPMKPVVIPIIRPLHNPNDWNCLETNRIAELLSATKIFDHNFAENIVTVNDFKDMFHKYHGQLELFINDIVRFTKSLHGFANICTDDQLSLVKNGCHEIFLLREAMHYNNEVDCLCVKMEFVRSNEENKIHKQLIAENREKRKSNAHNSVISSPVSSASDVSTHSQQSIEGKDFLNELIDKTVNISDEELSQQILEIEINLSVNENNCSEETNKVQLTPKVQSLPIIPIIRPLDNRNDWNCLETNRIAELLSATKIFDYELPKNTITANDFSDMIIKYHDQMDRDIKDLVRFTKNLNGFANICSADQLSLVKNKCVEICLLREAIYFDNDVDSLYLKIEFVTSIEENKIRKQMIAENREKHKPNRDNSVVSSPVPTATHVDKEVMQKILDISMNLSANKNNNNKKTNKVNSVPESRELSVIPVVRPLNNPNDWNCLETNRIAELLSATKIFDFQMPDNIVAVNHFRDLARMYHGHIDESIGDIVRFTKNLNGFANICPEDQLSLVKNGCVEVMILREAMYYNNDTDSLSLKMEFVRSNEENKIRKQFIAETRDKHKSNAYNSVVSSPVSTASDVSTHSQQSIESHEIMTETIIISDEEITQKIWEINSNLSVNENNSEVTNETQLTPELQSLPIVPVVRPLNNRNDWNCLETNRIAELLSATKIFDYKLPENMVLVNNFKDMMHKYHGQIEELVCDTVRFTKNLNGFANVCPEDQLSLLKYGCIEIIVLREAMYYNNEVDSLCMKMEFVRSNEENKMRRKMIAENRLKDNLNDAKSVDLSPMSTASDVSTHSDQPYSPKDQNFLNELIDKTVNISDEELTQQILEIDINLSVNEINANERIVKVNIDLKPEETAIIPIIRPLDNRNDWNCLETNRIAELLSATKIFDHKLPENLVAVNNFKEFIYNYHDKLENSIIEVANFTKILNGFANICSEDQLSLVKNSCLEVILLREAMYYNNEVDSHCMKMLLVCPSDGKCIINRQTRSICRKCRLNKCFAVGMRKEFILNNEVNRSKYIRKKQKQKQLNDSDTCVVSTTSEVVSSTSMFTETAVIISPVSAGRPESTQSVVELRDTITLSMDELIRQSLKTSLVYHVINDYQHWNPLEAKRLRELLTASRVLDYGLSANRIHTKCFKVLNQLCEDRTERVITDLIRFAKLIKGFADVCSEDQLALVKYGFIEVNLMQLLMSFNEETESFVFGDCANTRSIVFHLDVFKFTGVNYYDKFTRFLFMMYPLCKTDQIVCNLVYKCKTTGNCVVNTRTRHHCKKCRLEKCFAKGMRKEFIRKFADKERKELEKIPQNKCITHDKHNQYLPSANNSPANELIQYNTSHGNDILDKIIDDNSISDEELSKMLTDIDTYITTDTHDMPQHMPVVPVFKELVDYHGLNQLECTRVGELMTASKNLDYPLSDNIYTLRDFTEFITIASGSHELFIKNFIDFTRSLRSFGNICPEDRLALVKYGYIEMTAIKSITRYDPHSESYLLAVTPNTSMRLYLKHYNYGEIDHVSLIKSFLNRIIPQWNNDTVILNLLLAIVIFNPNRPNLLHKQTVKLEQQLYIYLLQRYLLLKYGSEWESQSSLSILMTTLKDLYLMNRLIMGHKIEEYKENIHNMAQEMTPMKTLLVTTDDTEEDKDIQQPQIYAKNSFDRFGDDLCGLILSYLSLEQRFVCECVSKQFRRTVFECVVDITLHKWFMRKTRTEISVLSATEMLATIARKCPNIRAIDLRGMVHIYWQQIPEVVPIFRDKLRHICCDLDENTDQLIPVLAPLITRIGRVARNQRPALSHCHRLSRLRIGSLPDVFDISGQLLAKNLQSIEFYYYSRDREMLAAFVAANQSLRSVKFNNNGYQTHDGFVEMVEQLSRLQELRDLALNLDLKDDQNSLNDSLRTIGQKCPHLKRLRLSLISTNHKLNGHTIESMVNYRGLKSLDLRLFVAIDDVFLDPLKHCHRLTHLTLKGCVFSVKVPDNCRKHWPRLQCLTIKSNDITREGLRRVSRLPALQTLAFECKRFIGFVSSLVFVGNDFIDNVCEELFSRTPRLKTIEICAETNEAFYWRKSCVNV</sequence>
<dbReference type="PANTHER" id="PTHR24082:SF283">
    <property type="entry name" value="NUCLEAR HORMONE RECEPTOR HR96"/>
    <property type="match status" value="1"/>
</dbReference>
<evidence type="ECO:0000256" key="7">
    <source>
        <dbReference type="ARBA" id="ARBA00023170"/>
    </source>
</evidence>
<dbReference type="GO" id="GO:0008270">
    <property type="term" value="F:zinc ion binding"/>
    <property type="evidence" value="ECO:0007669"/>
    <property type="project" value="UniProtKB-KW"/>
</dbReference>
<dbReference type="SUPFAM" id="SSF48508">
    <property type="entry name" value="Nuclear receptor ligand-binding domain"/>
    <property type="match status" value="12"/>
</dbReference>
<reference evidence="12" key="1">
    <citation type="submission" date="2020-11" db="EMBL/GenBank/DDBJ databases">
        <authorList>
            <person name="Tran Van P."/>
        </authorList>
    </citation>
    <scope>NUCLEOTIDE SEQUENCE</scope>
</reference>
<evidence type="ECO:0000259" key="11">
    <source>
        <dbReference type="PROSITE" id="PS51843"/>
    </source>
</evidence>
<accession>A0A7R9KAT5</accession>
<evidence type="ECO:0000256" key="5">
    <source>
        <dbReference type="ARBA" id="ARBA00023125"/>
    </source>
</evidence>
<organism evidence="12">
    <name type="scientific">Medioppia subpectinata</name>
    <dbReference type="NCBI Taxonomy" id="1979941"/>
    <lineage>
        <taxon>Eukaryota</taxon>
        <taxon>Metazoa</taxon>
        <taxon>Ecdysozoa</taxon>
        <taxon>Arthropoda</taxon>
        <taxon>Chelicerata</taxon>
        <taxon>Arachnida</taxon>
        <taxon>Acari</taxon>
        <taxon>Acariformes</taxon>
        <taxon>Sarcoptiformes</taxon>
        <taxon>Oribatida</taxon>
        <taxon>Brachypylina</taxon>
        <taxon>Oppioidea</taxon>
        <taxon>Oppiidae</taxon>
        <taxon>Medioppia</taxon>
    </lineage>
</organism>
<dbReference type="SUPFAM" id="SSF52047">
    <property type="entry name" value="RNI-like"/>
    <property type="match status" value="1"/>
</dbReference>
<feature type="domain" description="Nuclear receptor" evidence="10">
    <location>
        <begin position="2574"/>
        <end position="2612"/>
    </location>
</feature>
<dbReference type="GO" id="GO:0004879">
    <property type="term" value="F:nuclear receptor activity"/>
    <property type="evidence" value="ECO:0007669"/>
    <property type="project" value="TreeGrafter"/>
</dbReference>
<feature type="compositionally biased region" description="Polar residues" evidence="9">
    <location>
        <begin position="2108"/>
        <end position="2123"/>
    </location>
</feature>
<dbReference type="PANTHER" id="PTHR24082">
    <property type="entry name" value="NUCLEAR HORMONE RECEPTOR"/>
    <property type="match status" value="1"/>
</dbReference>
<dbReference type="InterPro" id="IPR050234">
    <property type="entry name" value="Nuclear_hormone_rcpt_NR1"/>
</dbReference>
<keyword evidence="2" id="KW-0863">Zinc-finger</keyword>
<feature type="domain" description="NR LBD" evidence="11">
    <location>
        <begin position="376"/>
        <end position="690"/>
    </location>
</feature>
<evidence type="ECO:0000259" key="10">
    <source>
        <dbReference type="PROSITE" id="PS51030"/>
    </source>
</evidence>
<dbReference type="Gene3D" id="3.30.50.10">
    <property type="entry name" value="Erythroid Transcription Factor GATA-1, subunit A"/>
    <property type="match status" value="2"/>
</dbReference>